<dbReference type="EC" id="1.1.1.262" evidence="4"/>
<sequence>MYNEQKPIIGISCGDINGIGPEIIVKTLGDARILDFCTPVIFANNKVLNFYRKTLVENNITFNISKELHKLNIKLVNIYSSWDEEVAITPGQLNEIGGKYAYISLTQAATALKEHKIDGLVTAPLHKKNIQNADFNYTGHTPYLKHLFGAKDVAMMLVAANMRVALLTEHVALKDVSQYITKENILNKLHIVHQSLKKDFGINKPKIAVLGLNPHAGDEGLVGKEEVEVIRPAIAEANKKGMLSFGPYSADAFFARGSHEKFDAVLALYHDQGLIPFKSLAFGEGVNYTAGIEGVRTSPDHGTAFDIAGKGIADEASFREALFSCIDIVNMRKEITQQHQNPLKRRSAFVLRNAVDEKITED</sequence>
<protein>
    <submittedName>
        <fullName evidence="4">4-hydroxythreonine-4-phosphate dehydrogenase PdxA</fullName>
        <ecNumber evidence="4">1.1.1.262</ecNumber>
    </submittedName>
</protein>
<dbReference type="GO" id="GO:0050570">
    <property type="term" value="F:4-hydroxythreonine-4-phosphate dehydrogenase activity"/>
    <property type="evidence" value="ECO:0007669"/>
    <property type="project" value="UniProtKB-EC"/>
</dbReference>
<dbReference type="SUPFAM" id="SSF53659">
    <property type="entry name" value="Isocitrate/Isopropylmalate dehydrogenase-like"/>
    <property type="match status" value="1"/>
</dbReference>
<comment type="caution">
    <text evidence="4">The sequence shown here is derived from an EMBL/GenBank/DDBJ whole genome shotgun (WGS) entry which is preliminary data.</text>
</comment>
<evidence type="ECO:0000256" key="3">
    <source>
        <dbReference type="ARBA" id="ARBA00023027"/>
    </source>
</evidence>
<dbReference type="Gene3D" id="3.40.718.10">
    <property type="entry name" value="Isopropylmalate Dehydrogenase"/>
    <property type="match status" value="1"/>
</dbReference>
<keyword evidence="5" id="KW-1185">Reference proteome</keyword>
<evidence type="ECO:0000313" key="4">
    <source>
        <dbReference type="EMBL" id="MFC4262617.1"/>
    </source>
</evidence>
<dbReference type="RefSeq" id="WP_379708209.1">
    <property type="nucleotide sequence ID" value="NZ_JBHSCZ010000001.1"/>
</dbReference>
<dbReference type="PANTHER" id="PTHR30004:SF6">
    <property type="entry name" value="D-THREONATE 4-PHOSPHATE DEHYDROGENASE"/>
    <property type="match status" value="1"/>
</dbReference>
<dbReference type="Proteomes" id="UP001595907">
    <property type="component" value="Unassembled WGS sequence"/>
</dbReference>
<keyword evidence="2 4" id="KW-0560">Oxidoreductase</keyword>
<dbReference type="PANTHER" id="PTHR30004">
    <property type="entry name" value="4-HYDROXYTHREONINE-4-PHOSPHATE DEHYDROGENASE"/>
    <property type="match status" value="1"/>
</dbReference>
<accession>A0ABV8QQQ8</accession>
<proteinExistence type="predicted"/>
<gene>
    <name evidence="4" type="primary">pdxA</name>
    <name evidence="4" type="ORF">ACFOWM_07000</name>
</gene>
<name>A0ABV8QQQ8_9BACT</name>
<evidence type="ECO:0000313" key="5">
    <source>
        <dbReference type="Proteomes" id="UP001595907"/>
    </source>
</evidence>
<evidence type="ECO:0000256" key="2">
    <source>
        <dbReference type="ARBA" id="ARBA00023002"/>
    </source>
</evidence>
<dbReference type="EMBL" id="JBHSCZ010000001">
    <property type="protein sequence ID" value="MFC4262617.1"/>
    <property type="molecule type" value="Genomic_DNA"/>
</dbReference>
<dbReference type="NCBIfam" id="TIGR00557">
    <property type="entry name" value="pdxA"/>
    <property type="match status" value="1"/>
</dbReference>
<reference evidence="5" key="1">
    <citation type="journal article" date="2019" name="Int. J. Syst. Evol. Microbiol.">
        <title>The Global Catalogue of Microorganisms (GCM) 10K type strain sequencing project: providing services to taxonomists for standard genome sequencing and annotation.</title>
        <authorList>
            <consortium name="The Broad Institute Genomics Platform"/>
            <consortium name="The Broad Institute Genome Sequencing Center for Infectious Disease"/>
            <person name="Wu L."/>
            <person name="Ma J."/>
        </authorList>
    </citation>
    <scope>NUCLEOTIDE SEQUENCE [LARGE SCALE GENOMIC DNA]</scope>
    <source>
        <strain evidence="5">CECT 8289</strain>
    </source>
</reference>
<dbReference type="InterPro" id="IPR005255">
    <property type="entry name" value="PdxA_fam"/>
</dbReference>
<evidence type="ECO:0000256" key="1">
    <source>
        <dbReference type="ARBA" id="ARBA00022723"/>
    </source>
</evidence>
<keyword evidence="1" id="KW-0479">Metal-binding</keyword>
<keyword evidence="3" id="KW-0520">NAD</keyword>
<dbReference type="Pfam" id="PF04166">
    <property type="entry name" value="PdxA"/>
    <property type="match status" value="1"/>
</dbReference>
<organism evidence="4 5">
    <name type="scientific">Ferruginibacter yonginensis</name>
    <dbReference type="NCBI Taxonomy" id="1310416"/>
    <lineage>
        <taxon>Bacteria</taxon>
        <taxon>Pseudomonadati</taxon>
        <taxon>Bacteroidota</taxon>
        <taxon>Chitinophagia</taxon>
        <taxon>Chitinophagales</taxon>
        <taxon>Chitinophagaceae</taxon>
        <taxon>Ferruginibacter</taxon>
    </lineage>
</organism>